<dbReference type="Proteomes" id="UP000185657">
    <property type="component" value="Unassembled WGS sequence"/>
</dbReference>
<dbReference type="OrthoDB" id="8895482at2"/>
<dbReference type="EMBL" id="CP017476">
    <property type="protein sequence ID" value="AOW15286.1"/>
    <property type="molecule type" value="Genomic_DNA"/>
</dbReference>
<evidence type="ECO:0000313" key="2">
    <source>
        <dbReference type="EMBL" id="OAD39909.1"/>
    </source>
</evidence>
<accession>A0A162SSA7</accession>
<reference evidence="2 3" key="1">
    <citation type="submission" date="2016-02" db="EMBL/GenBank/DDBJ databases">
        <title>Draft genome sequence of Hydrogenophaga sp. LPB0072.</title>
        <authorList>
            <person name="Shin S.-K."/>
            <person name="Yi H."/>
        </authorList>
    </citation>
    <scope>NUCLEOTIDE SEQUENCE [LARGE SCALE GENOMIC DNA]</scope>
    <source>
        <strain evidence="2 3">LPB0072</strain>
    </source>
</reference>
<evidence type="ECO:0000313" key="1">
    <source>
        <dbReference type="EMBL" id="AOW15286.1"/>
    </source>
</evidence>
<evidence type="ECO:0000313" key="3">
    <source>
        <dbReference type="Proteomes" id="UP000185657"/>
    </source>
</evidence>
<dbReference type="Proteomes" id="UP000185680">
    <property type="component" value="Chromosome"/>
</dbReference>
<dbReference type="AlphaFoldDB" id="A0A162SSA7"/>
<protein>
    <submittedName>
        <fullName evidence="1">DUF4124 domain-containing protein</fullName>
    </submittedName>
</protein>
<evidence type="ECO:0000313" key="4">
    <source>
        <dbReference type="Proteomes" id="UP000185680"/>
    </source>
</evidence>
<dbReference type="KEGG" id="hyl:LPB072_01490"/>
<gene>
    <name evidence="1" type="ORF">LPB072_01490</name>
    <name evidence="2" type="ORF">LPB72_19755</name>
</gene>
<dbReference type="EMBL" id="LVWD01000037">
    <property type="protein sequence ID" value="OAD39909.1"/>
    <property type="molecule type" value="Genomic_DNA"/>
</dbReference>
<reference evidence="1 4" key="2">
    <citation type="submission" date="2016-10" db="EMBL/GenBank/DDBJ databases">
        <title>Hydorgenophaga sp. LPB0072 isolated from gastropod.</title>
        <authorList>
            <person name="Kim E."/>
            <person name="Yi H."/>
        </authorList>
    </citation>
    <scope>NUCLEOTIDE SEQUENCE [LARGE SCALE GENOMIC DNA]</scope>
    <source>
        <strain evidence="1 4">LPB0072</strain>
    </source>
</reference>
<name>A0A162SSA7_9BURK</name>
<sequence>MCLLTLAPGASAQNTSGIYTCVDSRGRTLTSDRPIAACLDREQRVLNNAGIVKRVVPPSYTAEERAVIDAKRRREQAEVARVQEEKRRDRALLLRYPDVAMHNKEREDALSQIDDVIKAVNKRGKTLEEQRKEIAIELEFYQNDESKAPSWLKRRIEDNQEQMRIQQRFLIEQAQEKQRVTTRFDEELIKLRQLWAQ</sequence>
<proteinExistence type="predicted"/>
<dbReference type="STRING" id="1763535.LPB072_01490"/>
<organism evidence="1 4">
    <name type="scientific">Hydrogenophaga crassostreae</name>
    <dbReference type="NCBI Taxonomy" id="1763535"/>
    <lineage>
        <taxon>Bacteria</taxon>
        <taxon>Pseudomonadati</taxon>
        <taxon>Pseudomonadota</taxon>
        <taxon>Betaproteobacteria</taxon>
        <taxon>Burkholderiales</taxon>
        <taxon>Comamonadaceae</taxon>
        <taxon>Hydrogenophaga</taxon>
    </lineage>
</organism>
<keyword evidence="3" id="KW-1185">Reference proteome</keyword>